<dbReference type="Pfam" id="PF22678">
    <property type="entry name" value="Cytochrom_c_NrfB-like"/>
    <property type="match status" value="1"/>
</dbReference>
<dbReference type="InterPro" id="IPR020015">
    <property type="entry name" value="Decahaem_cyt-c_DmsE"/>
</dbReference>
<dbReference type="AlphaFoldDB" id="A0A1H6CJ92"/>
<dbReference type="Proteomes" id="UP000236721">
    <property type="component" value="Unassembled WGS sequence"/>
</dbReference>
<feature type="domain" description="Doubled CXXCH motif" evidence="3">
    <location>
        <begin position="195"/>
        <end position="236"/>
    </location>
</feature>
<keyword evidence="1 2" id="KW-0732">Signal</keyword>
<dbReference type="InterPro" id="IPR051829">
    <property type="entry name" value="Multiheme_Cytochr_ET"/>
</dbReference>
<evidence type="ECO:0000256" key="1">
    <source>
        <dbReference type="ARBA" id="ARBA00022729"/>
    </source>
</evidence>
<organism evidence="5 6">
    <name type="scientific">Vibrio hangzhouensis</name>
    <dbReference type="NCBI Taxonomy" id="462991"/>
    <lineage>
        <taxon>Bacteria</taxon>
        <taxon>Pseudomonadati</taxon>
        <taxon>Pseudomonadota</taxon>
        <taxon>Gammaproteobacteria</taxon>
        <taxon>Vibrionales</taxon>
        <taxon>Vibrionaceae</taxon>
        <taxon>Vibrio</taxon>
    </lineage>
</organism>
<feature type="signal peptide" evidence="2">
    <location>
        <begin position="1"/>
        <end position="25"/>
    </location>
</feature>
<evidence type="ECO:0000259" key="3">
    <source>
        <dbReference type="Pfam" id="PF09699"/>
    </source>
</evidence>
<sequence>MDWAINRWFSVLFLALVSFATSAYAEDSDPRQEVESQLVEKFSDGKYSRRGANECLRCHDDESEHSAMGIFDNVHGNVRHPESPMNTNQCEACHGPLGNHARRPRGDNQREPMITFGDLSPVSAEKQNSVCLSCHTDSGRAAWHSSEHAFEDLSCSSCHKVHQKEDPMMVAELQTDVCTDCHVRTKSDLHKRTSHPILNGDLQCSSCHDAHQTVNEYSLKWRSINDSCYECHAEKRGPNLWEHEPVTEDCSLCHNPHGSINQALLIKRPPQLCQDCHRVPHANVDIPEGDLRVRGGSCMNCHNQVHGSNHPRGRVLSN</sequence>
<dbReference type="SUPFAM" id="SSF48695">
    <property type="entry name" value="Multiheme cytochromes"/>
    <property type="match status" value="1"/>
</dbReference>
<evidence type="ECO:0000259" key="4">
    <source>
        <dbReference type="Pfam" id="PF22678"/>
    </source>
</evidence>
<proteinExistence type="predicted"/>
<evidence type="ECO:0000313" key="6">
    <source>
        <dbReference type="Proteomes" id="UP000236721"/>
    </source>
</evidence>
<dbReference type="OrthoDB" id="6398708at2"/>
<dbReference type="Pfam" id="PF09699">
    <property type="entry name" value="Paired_CXXCH_1"/>
    <property type="match status" value="2"/>
</dbReference>
<evidence type="ECO:0000256" key="2">
    <source>
        <dbReference type="SAM" id="SignalP"/>
    </source>
</evidence>
<dbReference type="PANTHER" id="PTHR35038">
    <property type="entry name" value="DISSIMILATORY SULFITE REDUCTASE SIRA"/>
    <property type="match status" value="1"/>
</dbReference>
<accession>A0A1H6CJ92</accession>
<name>A0A1H6CJ92_9VIBR</name>
<dbReference type="NCBIfam" id="TIGR03508">
    <property type="entry name" value="decahem_SO"/>
    <property type="match status" value="1"/>
</dbReference>
<dbReference type="RefSeq" id="WP_103882638.1">
    <property type="nucleotide sequence ID" value="NZ_FNVG01000042.1"/>
</dbReference>
<dbReference type="PANTHER" id="PTHR35038:SF6">
    <property type="entry name" value="SURFACE LOCALIZED DECAHEME CYTOCHROME C LIPOPROTEIN"/>
    <property type="match status" value="1"/>
</dbReference>
<feature type="domain" description="Cytochrome c-type protein NrfB-like" evidence="4">
    <location>
        <begin position="90"/>
        <end position="170"/>
    </location>
</feature>
<dbReference type="EMBL" id="FNVG01000042">
    <property type="protein sequence ID" value="SEG73044.1"/>
    <property type="molecule type" value="Genomic_DNA"/>
</dbReference>
<keyword evidence="6" id="KW-1185">Reference proteome</keyword>
<dbReference type="InterPro" id="IPR010177">
    <property type="entry name" value="Paired_CXXCH_1"/>
</dbReference>
<feature type="domain" description="Doubled CXXCH motif" evidence="3">
    <location>
        <begin position="243"/>
        <end position="278"/>
    </location>
</feature>
<dbReference type="Gene3D" id="1.10.287.3080">
    <property type="match status" value="3"/>
</dbReference>
<dbReference type="Gene3D" id="3.90.10.10">
    <property type="entry name" value="Cytochrome C3"/>
    <property type="match status" value="1"/>
</dbReference>
<feature type="chain" id="PRO_5009294933" evidence="2">
    <location>
        <begin position="26"/>
        <end position="318"/>
    </location>
</feature>
<protein>
    <submittedName>
        <fullName evidence="5">Decaheme c-type cytochrome, DmsE family</fullName>
    </submittedName>
</protein>
<dbReference type="InterPro" id="IPR053875">
    <property type="entry name" value="Cytochrom_c_NrfB-like_dom"/>
</dbReference>
<gene>
    <name evidence="5" type="ORF">SAMN04488244_1423</name>
</gene>
<dbReference type="InterPro" id="IPR036280">
    <property type="entry name" value="Multihaem_cyt_sf"/>
</dbReference>
<dbReference type="GO" id="GO:0016491">
    <property type="term" value="F:oxidoreductase activity"/>
    <property type="evidence" value="ECO:0007669"/>
    <property type="project" value="TreeGrafter"/>
</dbReference>
<dbReference type="NCBIfam" id="TIGR01905">
    <property type="entry name" value="paired_CXXCH_1"/>
    <property type="match status" value="2"/>
</dbReference>
<reference evidence="6" key="1">
    <citation type="submission" date="2016-10" db="EMBL/GenBank/DDBJ databases">
        <authorList>
            <person name="Varghese N."/>
            <person name="Submissions S."/>
        </authorList>
    </citation>
    <scope>NUCLEOTIDE SEQUENCE [LARGE SCALE GENOMIC DNA]</scope>
    <source>
        <strain evidence="6">CGMCC 1.7062</strain>
    </source>
</reference>
<evidence type="ECO:0000313" key="5">
    <source>
        <dbReference type="EMBL" id="SEG73044.1"/>
    </source>
</evidence>